<dbReference type="EMBL" id="KN838680">
    <property type="protein sequence ID" value="KIJ97940.1"/>
    <property type="molecule type" value="Genomic_DNA"/>
</dbReference>
<dbReference type="Proteomes" id="UP000054477">
    <property type="component" value="Unassembled WGS sequence"/>
</dbReference>
<proteinExistence type="predicted"/>
<feature type="non-terminal residue" evidence="1">
    <location>
        <position position="1"/>
    </location>
</feature>
<evidence type="ECO:0000313" key="2">
    <source>
        <dbReference type="Proteomes" id="UP000054477"/>
    </source>
</evidence>
<name>A0A0C9WYL4_9AGAR</name>
<feature type="non-terminal residue" evidence="1">
    <location>
        <position position="86"/>
    </location>
</feature>
<dbReference type="AlphaFoldDB" id="A0A0C9WYL4"/>
<reference evidence="1 2" key="1">
    <citation type="submission" date="2014-04" db="EMBL/GenBank/DDBJ databases">
        <authorList>
            <consortium name="DOE Joint Genome Institute"/>
            <person name="Kuo A."/>
            <person name="Kohler A."/>
            <person name="Nagy L.G."/>
            <person name="Floudas D."/>
            <person name="Copeland A."/>
            <person name="Barry K.W."/>
            <person name="Cichocki N."/>
            <person name="Veneault-Fourrey C."/>
            <person name="LaButti K."/>
            <person name="Lindquist E.A."/>
            <person name="Lipzen A."/>
            <person name="Lundell T."/>
            <person name="Morin E."/>
            <person name="Murat C."/>
            <person name="Sun H."/>
            <person name="Tunlid A."/>
            <person name="Henrissat B."/>
            <person name="Grigoriev I.V."/>
            <person name="Hibbett D.S."/>
            <person name="Martin F."/>
            <person name="Nordberg H.P."/>
            <person name="Cantor M.N."/>
            <person name="Hua S.X."/>
        </authorList>
    </citation>
    <scope>NUCLEOTIDE SEQUENCE [LARGE SCALE GENOMIC DNA]</scope>
    <source>
        <strain evidence="1 2">LaAM-08-1</strain>
    </source>
</reference>
<sequence>EPKQLGFIDKYSKDERTSSWRHGRLRKGTCAVKKGVFIRGCRFSVEGLLTIDGMVSNTVVEGSMTRIHFHEYLELKVLPLSSPFPG</sequence>
<accession>A0A0C9WYL4</accession>
<evidence type="ECO:0000313" key="1">
    <source>
        <dbReference type="EMBL" id="KIJ97940.1"/>
    </source>
</evidence>
<keyword evidence="2" id="KW-1185">Reference proteome</keyword>
<dbReference type="HOGENOM" id="CLU_056788_11_4_1"/>
<dbReference type="OrthoDB" id="2142724at2759"/>
<gene>
    <name evidence="1" type="ORF">K443DRAFT_79968</name>
</gene>
<reference evidence="2" key="2">
    <citation type="submission" date="2015-01" db="EMBL/GenBank/DDBJ databases">
        <title>Evolutionary Origins and Diversification of the Mycorrhizal Mutualists.</title>
        <authorList>
            <consortium name="DOE Joint Genome Institute"/>
            <consortium name="Mycorrhizal Genomics Consortium"/>
            <person name="Kohler A."/>
            <person name="Kuo A."/>
            <person name="Nagy L.G."/>
            <person name="Floudas D."/>
            <person name="Copeland A."/>
            <person name="Barry K.W."/>
            <person name="Cichocki N."/>
            <person name="Veneault-Fourrey C."/>
            <person name="LaButti K."/>
            <person name="Lindquist E.A."/>
            <person name="Lipzen A."/>
            <person name="Lundell T."/>
            <person name="Morin E."/>
            <person name="Murat C."/>
            <person name="Riley R."/>
            <person name="Ohm R."/>
            <person name="Sun H."/>
            <person name="Tunlid A."/>
            <person name="Henrissat B."/>
            <person name="Grigoriev I.V."/>
            <person name="Hibbett D.S."/>
            <person name="Martin F."/>
        </authorList>
    </citation>
    <scope>NUCLEOTIDE SEQUENCE [LARGE SCALE GENOMIC DNA]</scope>
    <source>
        <strain evidence="2">LaAM-08-1</strain>
    </source>
</reference>
<organism evidence="1 2">
    <name type="scientific">Laccaria amethystina LaAM-08-1</name>
    <dbReference type="NCBI Taxonomy" id="1095629"/>
    <lineage>
        <taxon>Eukaryota</taxon>
        <taxon>Fungi</taxon>
        <taxon>Dikarya</taxon>
        <taxon>Basidiomycota</taxon>
        <taxon>Agaricomycotina</taxon>
        <taxon>Agaricomycetes</taxon>
        <taxon>Agaricomycetidae</taxon>
        <taxon>Agaricales</taxon>
        <taxon>Agaricineae</taxon>
        <taxon>Hydnangiaceae</taxon>
        <taxon>Laccaria</taxon>
    </lineage>
</organism>
<protein>
    <submittedName>
        <fullName evidence="1">Uncharacterized protein</fullName>
    </submittedName>
</protein>
<dbReference type="STRING" id="1095629.A0A0C9WYL4"/>